<protein>
    <submittedName>
        <fullName evidence="10">Uncharacterized protein</fullName>
    </submittedName>
</protein>
<feature type="domain" description="HTH myb-type" evidence="9">
    <location>
        <begin position="59"/>
        <end position="105"/>
    </location>
</feature>
<dbReference type="InterPro" id="IPR051575">
    <property type="entry name" value="Myb-like_DNA-bd"/>
</dbReference>
<feature type="domain" description="HTH myb-type" evidence="9">
    <location>
        <begin position="106"/>
        <end position="155"/>
    </location>
</feature>
<dbReference type="GO" id="GO:0005634">
    <property type="term" value="C:nucleus"/>
    <property type="evidence" value="ECO:0007669"/>
    <property type="project" value="UniProtKB-SubCell"/>
</dbReference>
<dbReference type="Gramene" id="OMERI05G16730.2">
    <property type="protein sequence ID" value="OMERI05G16730.2"/>
    <property type="gene ID" value="OMERI05G16730"/>
</dbReference>
<evidence type="ECO:0000256" key="6">
    <source>
        <dbReference type="ARBA" id="ARBA00023242"/>
    </source>
</evidence>
<feature type="compositionally biased region" description="Low complexity" evidence="7">
    <location>
        <begin position="27"/>
        <end position="44"/>
    </location>
</feature>
<dbReference type="EnsemblPlants" id="OMERI05G16730.2">
    <property type="protein sequence ID" value="OMERI05G16730.2"/>
    <property type="gene ID" value="OMERI05G16730"/>
</dbReference>
<evidence type="ECO:0000256" key="3">
    <source>
        <dbReference type="ARBA" id="ARBA00023015"/>
    </source>
</evidence>
<dbReference type="InterPro" id="IPR009057">
    <property type="entry name" value="Homeodomain-like_sf"/>
</dbReference>
<dbReference type="GO" id="GO:0000978">
    <property type="term" value="F:RNA polymerase II cis-regulatory region sequence-specific DNA binding"/>
    <property type="evidence" value="ECO:0007669"/>
    <property type="project" value="TreeGrafter"/>
</dbReference>
<accession>A0A0E0DSG7</accession>
<keyword evidence="4" id="KW-0238">DNA-binding</keyword>
<evidence type="ECO:0000256" key="7">
    <source>
        <dbReference type="SAM" id="MobiDB-lite"/>
    </source>
</evidence>
<organism evidence="10">
    <name type="scientific">Oryza meridionalis</name>
    <dbReference type="NCBI Taxonomy" id="40149"/>
    <lineage>
        <taxon>Eukaryota</taxon>
        <taxon>Viridiplantae</taxon>
        <taxon>Streptophyta</taxon>
        <taxon>Embryophyta</taxon>
        <taxon>Tracheophyta</taxon>
        <taxon>Spermatophyta</taxon>
        <taxon>Magnoliopsida</taxon>
        <taxon>Liliopsida</taxon>
        <taxon>Poales</taxon>
        <taxon>Poaceae</taxon>
        <taxon>BOP clade</taxon>
        <taxon>Oryzoideae</taxon>
        <taxon>Oryzeae</taxon>
        <taxon>Oryzinae</taxon>
        <taxon>Oryza</taxon>
    </lineage>
</organism>
<keyword evidence="2" id="KW-0677">Repeat</keyword>
<dbReference type="PANTHER" id="PTHR46621">
    <property type="entry name" value="SNRNA-ACTIVATING PROTEIN COMPLEX SUBUNIT 4"/>
    <property type="match status" value="1"/>
</dbReference>
<dbReference type="FunFam" id="1.10.10.60:FF:000016">
    <property type="entry name" value="Transcriptional activator Myb isoform A"/>
    <property type="match status" value="1"/>
</dbReference>
<feature type="region of interest" description="Disordered" evidence="7">
    <location>
        <begin position="1"/>
        <end position="64"/>
    </location>
</feature>
<evidence type="ECO:0000256" key="5">
    <source>
        <dbReference type="ARBA" id="ARBA00023163"/>
    </source>
</evidence>
<dbReference type="STRING" id="40149.A0A0E0DSG7"/>
<dbReference type="Pfam" id="PF13921">
    <property type="entry name" value="Myb_DNA-bind_6"/>
    <property type="match status" value="1"/>
</dbReference>
<evidence type="ECO:0000256" key="2">
    <source>
        <dbReference type="ARBA" id="ARBA00022737"/>
    </source>
</evidence>
<evidence type="ECO:0000256" key="4">
    <source>
        <dbReference type="ARBA" id="ARBA00023125"/>
    </source>
</evidence>
<dbReference type="CDD" id="cd00167">
    <property type="entry name" value="SANT"/>
    <property type="match status" value="2"/>
</dbReference>
<dbReference type="GO" id="GO:0001006">
    <property type="term" value="F:RNA polymerase III type 3 promoter sequence-specific DNA binding"/>
    <property type="evidence" value="ECO:0007669"/>
    <property type="project" value="TreeGrafter"/>
</dbReference>
<feature type="domain" description="Myb-like" evidence="8">
    <location>
        <begin position="54"/>
        <end position="105"/>
    </location>
</feature>
<evidence type="ECO:0000259" key="9">
    <source>
        <dbReference type="PROSITE" id="PS51294"/>
    </source>
</evidence>
<keyword evidence="11" id="KW-1185">Reference proteome</keyword>
<feature type="domain" description="Myb-like" evidence="8">
    <location>
        <begin position="106"/>
        <end position="155"/>
    </location>
</feature>
<dbReference type="Gramene" id="OMERI05G16730.1">
    <property type="protein sequence ID" value="OMERI05G16730.1"/>
    <property type="gene ID" value="OMERI05G16730"/>
</dbReference>
<reference evidence="10" key="2">
    <citation type="submission" date="2018-05" db="EMBL/GenBank/DDBJ databases">
        <title>OmerRS3 (Oryza meridionalis Reference Sequence Version 3).</title>
        <authorList>
            <person name="Zhang J."/>
            <person name="Kudrna D."/>
            <person name="Lee S."/>
            <person name="Talag J."/>
            <person name="Welchert J."/>
            <person name="Wing R.A."/>
        </authorList>
    </citation>
    <scope>NUCLEOTIDE SEQUENCE [LARGE SCALE GENOMIC DNA]</scope>
    <source>
        <strain evidence="10">OR44</strain>
    </source>
</reference>
<dbReference type="PANTHER" id="PTHR46621:SF1">
    <property type="entry name" value="SNRNA-ACTIVATING PROTEIN COMPLEX SUBUNIT 4"/>
    <property type="match status" value="1"/>
</dbReference>
<proteinExistence type="predicted"/>
<evidence type="ECO:0000256" key="1">
    <source>
        <dbReference type="ARBA" id="ARBA00004123"/>
    </source>
</evidence>
<dbReference type="Proteomes" id="UP000008021">
    <property type="component" value="Chromosome 5"/>
</dbReference>
<dbReference type="GO" id="GO:0042796">
    <property type="term" value="P:snRNA transcription by RNA polymerase III"/>
    <property type="evidence" value="ECO:0007669"/>
    <property type="project" value="TreeGrafter"/>
</dbReference>
<dbReference type="InterPro" id="IPR001005">
    <property type="entry name" value="SANT/Myb"/>
</dbReference>
<dbReference type="PROSITE" id="PS51294">
    <property type="entry name" value="HTH_MYB"/>
    <property type="match status" value="2"/>
</dbReference>
<dbReference type="GO" id="GO:0019185">
    <property type="term" value="C:snRNA-activating protein complex"/>
    <property type="evidence" value="ECO:0007669"/>
    <property type="project" value="TreeGrafter"/>
</dbReference>
<keyword evidence="3" id="KW-0805">Transcription regulation</keyword>
<dbReference type="eggNOG" id="KOG0048">
    <property type="taxonomic scope" value="Eukaryota"/>
</dbReference>
<dbReference type="GO" id="GO:0042795">
    <property type="term" value="P:snRNA transcription by RNA polymerase II"/>
    <property type="evidence" value="ECO:0007669"/>
    <property type="project" value="TreeGrafter"/>
</dbReference>
<dbReference type="Gene3D" id="1.10.10.60">
    <property type="entry name" value="Homeodomain-like"/>
    <property type="match status" value="2"/>
</dbReference>
<name>A0A0E0DSG7_9ORYZ</name>
<feature type="compositionally biased region" description="Basic residues" evidence="7">
    <location>
        <begin position="47"/>
        <end position="59"/>
    </location>
</feature>
<dbReference type="SMART" id="SM00717">
    <property type="entry name" value="SANT"/>
    <property type="match status" value="2"/>
</dbReference>
<dbReference type="SUPFAM" id="SSF46689">
    <property type="entry name" value="Homeodomain-like"/>
    <property type="match status" value="2"/>
</dbReference>
<evidence type="ECO:0000313" key="11">
    <source>
        <dbReference type="Proteomes" id="UP000008021"/>
    </source>
</evidence>
<comment type="subcellular location">
    <subcellularLocation>
        <location evidence="1">Nucleus</location>
    </subcellularLocation>
</comment>
<dbReference type="PROSITE" id="PS50090">
    <property type="entry name" value="MYB_LIKE"/>
    <property type="match status" value="2"/>
</dbReference>
<dbReference type="EnsemblPlants" id="OMERI05G16730.1">
    <property type="protein sequence ID" value="OMERI05G16730.1"/>
    <property type="gene ID" value="OMERI05G16730"/>
</dbReference>
<keyword evidence="5" id="KW-0804">Transcription</keyword>
<keyword evidence="6" id="KW-0539">Nucleus</keyword>
<sequence length="155" mass="17499">MGAMPAVKVEEEEEEERNPVASSPSVSEGSAHAAALASPTAADSIFGRRRKSGPVRRAKGGWTPEEDEKLRKAVDIYNGKNWKKIAESFSDRTEVQCLHRWQKVLDPELIKGPWTQEEDDVIINMVKKHGPKKWSVIARSLNGRIGKQCRERYLF</sequence>
<evidence type="ECO:0000313" key="10">
    <source>
        <dbReference type="EnsemblPlants" id="OMERI05G16730.1"/>
    </source>
</evidence>
<dbReference type="FunFam" id="1.10.10.60:FF:000010">
    <property type="entry name" value="Transcriptional activator Myb isoform A"/>
    <property type="match status" value="1"/>
</dbReference>
<evidence type="ECO:0000259" key="8">
    <source>
        <dbReference type="PROSITE" id="PS50090"/>
    </source>
</evidence>
<dbReference type="AlphaFoldDB" id="A0A0E0DSG7"/>
<reference evidence="10" key="1">
    <citation type="submission" date="2015-04" db="UniProtKB">
        <authorList>
            <consortium name="EnsemblPlants"/>
        </authorList>
    </citation>
    <scope>IDENTIFICATION</scope>
</reference>
<dbReference type="HOGENOM" id="CLU_1698307_0_0_1"/>
<dbReference type="InterPro" id="IPR017930">
    <property type="entry name" value="Myb_dom"/>
</dbReference>